<evidence type="ECO:0000313" key="1">
    <source>
        <dbReference type="EnsemblPlants" id="AVESA.00010b.r2.4DG0777960.1.CDS.1"/>
    </source>
</evidence>
<sequence length="402" mass="44865">MAAAAARERPTPLHAGLPDEIFIWEILLRLPLKALLRCRAVCRGWRRATSSRDFLLAHHGRQPSLPLLYDRTNNDDGGVFLDIMPLDHRAGVAAAAQLQPIARFASSHSFVRVEASCDGLIIVGTVAANSVSSGDRHLSVCNPATRQYAPLPLLTGFTLAGMYRHPPTGEYRLLLYPDDLYEPPPGSGYDCYLYALGSREPPRHIGWPEAAEVIHTLDPVLFRDNMHWPIEEDEPESESESGMIMVFDTTAEVFGHMRAPAVPGVAELFEMDEMMGLASFNDEVTTVDIWTTKDYDGEVWAFRYQVGLPVAELTTRFGFDKYSNLVVSSWGDDVLLLVQSGEWLLQIGINGKLVATFHRKLLGITSFRLKQNLVTHTFFPMLEGYVVNTWPFMSPDDSVVNT</sequence>
<evidence type="ECO:0000313" key="2">
    <source>
        <dbReference type="Proteomes" id="UP001732700"/>
    </source>
</evidence>
<reference evidence="1" key="2">
    <citation type="submission" date="2025-09" db="UniProtKB">
        <authorList>
            <consortium name="EnsemblPlants"/>
        </authorList>
    </citation>
    <scope>IDENTIFICATION</scope>
</reference>
<name>A0ACD5XDL1_AVESA</name>
<accession>A0ACD5XDL1</accession>
<organism evidence="1 2">
    <name type="scientific">Avena sativa</name>
    <name type="common">Oat</name>
    <dbReference type="NCBI Taxonomy" id="4498"/>
    <lineage>
        <taxon>Eukaryota</taxon>
        <taxon>Viridiplantae</taxon>
        <taxon>Streptophyta</taxon>
        <taxon>Embryophyta</taxon>
        <taxon>Tracheophyta</taxon>
        <taxon>Spermatophyta</taxon>
        <taxon>Magnoliopsida</taxon>
        <taxon>Liliopsida</taxon>
        <taxon>Poales</taxon>
        <taxon>Poaceae</taxon>
        <taxon>BOP clade</taxon>
        <taxon>Pooideae</taxon>
        <taxon>Poodae</taxon>
        <taxon>Poeae</taxon>
        <taxon>Poeae Chloroplast Group 1 (Aveneae type)</taxon>
        <taxon>Aveninae</taxon>
        <taxon>Avena</taxon>
    </lineage>
</organism>
<keyword evidence="2" id="KW-1185">Reference proteome</keyword>
<protein>
    <submittedName>
        <fullName evidence="1">Uncharacterized protein</fullName>
    </submittedName>
</protein>
<proteinExistence type="predicted"/>
<dbReference type="EnsemblPlants" id="AVESA.00010b.r2.4DG0777960.1">
    <property type="protein sequence ID" value="AVESA.00010b.r2.4DG0777960.1.CDS.1"/>
    <property type="gene ID" value="AVESA.00010b.r2.4DG0777960"/>
</dbReference>
<dbReference type="Proteomes" id="UP001732700">
    <property type="component" value="Chromosome 4D"/>
</dbReference>
<reference evidence="1" key="1">
    <citation type="submission" date="2021-05" db="EMBL/GenBank/DDBJ databases">
        <authorList>
            <person name="Scholz U."/>
            <person name="Mascher M."/>
            <person name="Fiebig A."/>
        </authorList>
    </citation>
    <scope>NUCLEOTIDE SEQUENCE [LARGE SCALE GENOMIC DNA]</scope>
</reference>